<keyword evidence="3" id="KW-0547">Nucleotide-binding</keyword>
<protein>
    <submittedName>
        <fullName evidence="3">ATP-binding protein</fullName>
    </submittedName>
</protein>
<dbReference type="SUPFAM" id="SSF52540">
    <property type="entry name" value="P-loop containing nucleoside triphosphate hydrolases"/>
    <property type="match status" value="1"/>
</dbReference>
<evidence type="ECO:0000259" key="2">
    <source>
        <dbReference type="Pfam" id="PF13635"/>
    </source>
</evidence>
<dbReference type="RefSeq" id="WP_115473112.1">
    <property type="nucleotide sequence ID" value="NZ_JABFHU010000003.1"/>
</dbReference>
<evidence type="ECO:0000313" key="6">
    <source>
        <dbReference type="Proteomes" id="UP000479773"/>
    </source>
</evidence>
<dbReference type="AlphaFoldDB" id="A0A5C6H9V6"/>
<evidence type="ECO:0000313" key="3">
    <source>
        <dbReference type="EMBL" id="KAA4753932.1"/>
    </source>
</evidence>
<dbReference type="InterPro" id="IPR025420">
    <property type="entry name" value="DUF4143"/>
</dbReference>
<gene>
    <name evidence="4" type="ORF">F2Z29_19455</name>
    <name evidence="3" type="ORF">F3B44_07060</name>
</gene>
<keyword evidence="3" id="KW-0067">ATP-binding</keyword>
<dbReference type="InterPro" id="IPR041682">
    <property type="entry name" value="AAA_14"/>
</dbReference>
<dbReference type="InterPro" id="IPR027417">
    <property type="entry name" value="P-loop_NTPase"/>
</dbReference>
<dbReference type="Pfam" id="PF13173">
    <property type="entry name" value="AAA_14"/>
    <property type="match status" value="1"/>
</dbReference>
<reference evidence="5 6" key="1">
    <citation type="journal article" date="2019" name="Nat. Med.">
        <title>A library of human gut bacterial isolates paired with longitudinal multiomics data enables mechanistic microbiome research.</title>
        <authorList>
            <person name="Poyet M."/>
            <person name="Groussin M."/>
            <person name="Gibbons S.M."/>
            <person name="Avila-Pacheco J."/>
            <person name="Jiang X."/>
            <person name="Kearney S.M."/>
            <person name="Perrotta A.R."/>
            <person name="Berdy B."/>
            <person name="Zhao S."/>
            <person name="Lieberman T.D."/>
            <person name="Swanson P.K."/>
            <person name="Smith M."/>
            <person name="Roesemann S."/>
            <person name="Alexander J.E."/>
            <person name="Rich S.A."/>
            <person name="Livny J."/>
            <person name="Vlamakis H."/>
            <person name="Clish C."/>
            <person name="Bullock K."/>
            <person name="Deik A."/>
            <person name="Scott J."/>
            <person name="Pierce K.A."/>
            <person name="Xavier R.J."/>
            <person name="Alm E.J."/>
        </authorList>
    </citation>
    <scope>NUCLEOTIDE SEQUENCE [LARGE SCALE GENOMIC DNA]</scope>
    <source>
        <strain evidence="3 6">BIOML-A106</strain>
        <strain evidence="4 5">BIOML-A7</strain>
    </source>
</reference>
<comment type="caution">
    <text evidence="3">The sequence shown here is derived from an EMBL/GenBank/DDBJ whole genome shotgun (WGS) entry which is preliminary data.</text>
</comment>
<evidence type="ECO:0000313" key="4">
    <source>
        <dbReference type="EMBL" id="KAA5169564.1"/>
    </source>
</evidence>
<accession>A0A5C6H9V6</accession>
<dbReference type="PANTHER" id="PTHR33295:SF7">
    <property type="entry name" value="ATPASE"/>
    <property type="match status" value="1"/>
</dbReference>
<dbReference type="GO" id="GO:0005524">
    <property type="term" value="F:ATP binding"/>
    <property type="evidence" value="ECO:0007669"/>
    <property type="project" value="UniProtKB-KW"/>
</dbReference>
<evidence type="ECO:0000259" key="1">
    <source>
        <dbReference type="Pfam" id="PF13173"/>
    </source>
</evidence>
<feature type="domain" description="AAA" evidence="1">
    <location>
        <begin position="19"/>
        <end position="164"/>
    </location>
</feature>
<dbReference type="EMBL" id="VWEQ01000005">
    <property type="protein sequence ID" value="KAA4753932.1"/>
    <property type="molecule type" value="Genomic_DNA"/>
</dbReference>
<sequence length="464" mass="52546">MLKRKIETYLVDWKKSKDKKPLVIKGIRQCGKTYIVRKFAEENYESVVYMNFILEPDKKSAFAGNIDVDTIILNLSALIPGSRFISGKTCIILDEIQECKEARTALKSFHIDGRFDVIATGSLLGVKGYGKNKKKKDEEEGQDSVPVGYETVIDMYPLDFEEFLWANGISDAVIDSVKSCFENEQTVPEGIHKAMMELLYRYVIVGGLPEVVNCFLETKNIELIYKVQRNLITEYEEDMVKYADDADKSHIRECFESIPKQLAKENKKFQYSVVKKGGRASQYIGSIQWLEDAGIVRRCYNTQITELPLEGNSIKECFKVYTTDIGILMAMLDYGTQADILKGNLLGYKGAIFENLMADFLCKSGQKLYYFHKDSGLELDFLVRFKGECVILEVKAKSGKAKSMTTVLKNKDAYHVKNAIKLGQYNVGREGEVLTIPLYMGFLVKDKIADAIIPDVDLSLLTTI</sequence>
<dbReference type="Pfam" id="PF13635">
    <property type="entry name" value="DUF4143"/>
    <property type="match status" value="1"/>
</dbReference>
<feature type="domain" description="DUF4143" evidence="2">
    <location>
        <begin position="236"/>
        <end position="396"/>
    </location>
</feature>
<name>A0A5C6H9V6_BACFG</name>
<dbReference type="Proteomes" id="UP000436803">
    <property type="component" value="Unassembled WGS sequence"/>
</dbReference>
<organism evidence="3 6">
    <name type="scientific">Bacteroides fragilis</name>
    <dbReference type="NCBI Taxonomy" id="817"/>
    <lineage>
        <taxon>Bacteria</taxon>
        <taxon>Pseudomonadati</taxon>
        <taxon>Bacteroidota</taxon>
        <taxon>Bacteroidia</taxon>
        <taxon>Bacteroidales</taxon>
        <taxon>Bacteroidaceae</taxon>
        <taxon>Bacteroides</taxon>
    </lineage>
</organism>
<evidence type="ECO:0000313" key="5">
    <source>
        <dbReference type="Proteomes" id="UP000436803"/>
    </source>
</evidence>
<dbReference type="Proteomes" id="UP000479773">
    <property type="component" value="Unassembled WGS sequence"/>
</dbReference>
<dbReference type="PANTHER" id="PTHR33295">
    <property type="entry name" value="ATPASE"/>
    <property type="match status" value="1"/>
</dbReference>
<dbReference type="EMBL" id="VWAW01000019">
    <property type="protein sequence ID" value="KAA5169564.1"/>
    <property type="molecule type" value="Genomic_DNA"/>
</dbReference>
<proteinExistence type="predicted"/>